<keyword evidence="18" id="KW-0966">Cell projection</keyword>
<dbReference type="Gene3D" id="1.10.510.10">
    <property type="entry name" value="Transferase(Phosphotransferase) domain 1"/>
    <property type="match status" value="1"/>
</dbReference>
<proteinExistence type="inferred from homology"/>
<evidence type="ECO:0000256" key="6">
    <source>
        <dbReference type="ARBA" id="ARBA00012513"/>
    </source>
</evidence>
<sequence length="695" mass="72914">MNRYKITKQLGDGTYGSVLRAVNRQTGEVTAIKKMKKKFYTWEECMQLREVKSLKKLNHPNIVKLKEVIRENDELFFVFEYMEMNLYEVMKKRERHFPESKIRNVMYQIFQGLAFMHKHGFFHRDIKPENMLVKGDTCKVADFGLAREIRSRPPYTDYVSTRWYRGPEVLLRSVNYNSPIDQWACGCIMAELFTLRPLFPGSSEADMIYKICSVLGSPSVADWPEGQKLASQMNFRFPQFVPTHLSIIIPNASPEAISLMEDLMRFDPQKRPGASQTLQYPFFQVNASLPPPQPAPVAAPVAGTPQRPQSRHAGAKPKLERPKSRHSGAKPAKPLTKSPEPDILDDAFALGVGGPSEKPPKLPMQGSAAQNAQPDPFADPFSSPAKKASFSDPFASSPKKASFQDPFAPPVQKKPSLHDPFNVGVAPKSNFQDPFADPFAAPAAKKQSFADPFGAPAAKKASFSDPFAAAAPKAADPFAEPLFGGGGAAAAYGGGGAASPGGVSRYARNARYGPGLNSGGSAKKKSPGSGKKEKRRSAYAPLNFRAKPDPFAAAAAAEPDDGLELGLRPYGGFGGQRALGRGGLGGGGLGGGGDALDQLGGGGFPAARRPSNGFGGGGSKFGGGGGFGFGGGGGGLGGGDAGFGGTGGLGGGLGGGGLGGGGLGRRRRGGALGAARGGGGGGGFGGGFGGGRHRF</sequence>
<comment type="catalytic activity">
    <reaction evidence="19">
        <text>L-threonyl-[protein] + ATP = O-phospho-L-threonyl-[protein] + ADP + H(+)</text>
        <dbReference type="Rhea" id="RHEA:46608"/>
        <dbReference type="Rhea" id="RHEA-COMP:11060"/>
        <dbReference type="Rhea" id="RHEA-COMP:11605"/>
        <dbReference type="ChEBI" id="CHEBI:15378"/>
        <dbReference type="ChEBI" id="CHEBI:30013"/>
        <dbReference type="ChEBI" id="CHEBI:30616"/>
        <dbReference type="ChEBI" id="CHEBI:61977"/>
        <dbReference type="ChEBI" id="CHEBI:456216"/>
        <dbReference type="EC" id="2.7.11.1"/>
    </reaction>
</comment>
<feature type="domain" description="Protein kinase" evidence="23">
    <location>
        <begin position="4"/>
        <end position="283"/>
    </location>
</feature>
<evidence type="ECO:0000256" key="2">
    <source>
        <dbReference type="ARBA" id="ARBA00004123"/>
    </source>
</evidence>
<dbReference type="Pfam" id="PF00069">
    <property type="entry name" value="Pkinase"/>
    <property type="match status" value="1"/>
</dbReference>
<dbReference type="InterPro" id="IPR050117">
    <property type="entry name" value="MAPK"/>
</dbReference>
<evidence type="ECO:0000256" key="7">
    <source>
        <dbReference type="ARBA" id="ARBA00022490"/>
    </source>
</evidence>
<dbReference type="GO" id="GO:0005524">
    <property type="term" value="F:ATP binding"/>
    <property type="evidence" value="ECO:0007669"/>
    <property type="project" value="UniProtKB-UniRule"/>
</dbReference>
<keyword evidence="25" id="KW-1185">Reference proteome</keyword>
<dbReference type="SMART" id="SM00220">
    <property type="entry name" value="S_TKc"/>
    <property type="match status" value="1"/>
</dbReference>
<evidence type="ECO:0000256" key="10">
    <source>
        <dbReference type="ARBA" id="ARBA00022679"/>
    </source>
</evidence>
<keyword evidence="13" id="KW-0418">Kinase</keyword>
<comment type="similarity">
    <text evidence="5">Belongs to the protein kinase superfamily. CMGC Ser/Thr protein kinase family. CDC2/CDKX subfamily.</text>
</comment>
<evidence type="ECO:0000256" key="21">
    <source>
        <dbReference type="PROSITE-ProRule" id="PRU10141"/>
    </source>
</evidence>
<feature type="region of interest" description="Disordered" evidence="22">
    <location>
        <begin position="285"/>
        <end position="429"/>
    </location>
</feature>
<dbReference type="EMBL" id="CAKKNE010000002">
    <property type="protein sequence ID" value="CAH0370124.1"/>
    <property type="molecule type" value="Genomic_DNA"/>
</dbReference>
<evidence type="ECO:0000256" key="19">
    <source>
        <dbReference type="ARBA" id="ARBA00047899"/>
    </source>
</evidence>
<evidence type="ECO:0000313" key="25">
    <source>
        <dbReference type="Proteomes" id="UP000789595"/>
    </source>
</evidence>
<comment type="subcellular location">
    <subcellularLocation>
        <location evidence="3">Cell projection</location>
        <location evidence="3">Cilium</location>
    </subcellularLocation>
    <subcellularLocation>
        <location evidence="4">Cytoplasm</location>
        <location evidence="4">Cytoskeleton</location>
    </subcellularLocation>
    <subcellularLocation>
        <location evidence="2">Nucleus</location>
    </subcellularLocation>
</comment>
<dbReference type="InterPro" id="IPR008271">
    <property type="entry name" value="Ser/Thr_kinase_AS"/>
</dbReference>
<evidence type="ECO:0000256" key="13">
    <source>
        <dbReference type="ARBA" id="ARBA00022777"/>
    </source>
</evidence>
<dbReference type="GO" id="GO:0005634">
    <property type="term" value="C:nucleus"/>
    <property type="evidence" value="ECO:0007669"/>
    <property type="project" value="UniProtKB-SubCell"/>
</dbReference>
<evidence type="ECO:0000256" key="8">
    <source>
        <dbReference type="ARBA" id="ARBA00022527"/>
    </source>
</evidence>
<dbReference type="FunFam" id="1.10.510.10:FF:000104">
    <property type="entry name" value="serine/threonine-protein kinase MAK isoform X1"/>
    <property type="match status" value="1"/>
</dbReference>
<evidence type="ECO:0000256" key="15">
    <source>
        <dbReference type="ARBA" id="ARBA00022842"/>
    </source>
</evidence>
<dbReference type="FunFam" id="3.30.200.20:FF:000071">
    <property type="entry name" value="serine/threonine-protein kinase MAK isoform X1"/>
    <property type="match status" value="1"/>
</dbReference>
<feature type="region of interest" description="Disordered" evidence="22">
    <location>
        <begin position="669"/>
        <end position="695"/>
    </location>
</feature>
<evidence type="ECO:0000256" key="16">
    <source>
        <dbReference type="ARBA" id="ARBA00023212"/>
    </source>
</evidence>
<evidence type="ECO:0000313" key="24">
    <source>
        <dbReference type="EMBL" id="CAH0370124.1"/>
    </source>
</evidence>
<dbReference type="GO" id="GO:0004674">
    <property type="term" value="F:protein serine/threonine kinase activity"/>
    <property type="evidence" value="ECO:0007669"/>
    <property type="project" value="UniProtKB-KW"/>
</dbReference>
<reference evidence="24" key="1">
    <citation type="submission" date="2021-11" db="EMBL/GenBank/DDBJ databases">
        <authorList>
            <consortium name="Genoscope - CEA"/>
            <person name="William W."/>
        </authorList>
    </citation>
    <scope>NUCLEOTIDE SEQUENCE</scope>
</reference>
<evidence type="ECO:0000256" key="11">
    <source>
        <dbReference type="ARBA" id="ARBA00022723"/>
    </source>
</evidence>
<keyword evidence="7" id="KW-0963">Cytoplasm</keyword>
<feature type="compositionally biased region" description="Basic residues" evidence="22">
    <location>
        <begin position="522"/>
        <end position="537"/>
    </location>
</feature>
<feature type="region of interest" description="Disordered" evidence="22">
    <location>
        <begin position="494"/>
        <end position="543"/>
    </location>
</feature>
<keyword evidence="15" id="KW-0460">Magnesium</keyword>
<evidence type="ECO:0000256" key="3">
    <source>
        <dbReference type="ARBA" id="ARBA00004138"/>
    </source>
</evidence>
<dbReference type="PROSITE" id="PS00107">
    <property type="entry name" value="PROTEIN_KINASE_ATP"/>
    <property type="match status" value="1"/>
</dbReference>
<evidence type="ECO:0000256" key="18">
    <source>
        <dbReference type="ARBA" id="ARBA00023273"/>
    </source>
</evidence>
<keyword evidence="16" id="KW-0206">Cytoskeleton</keyword>
<protein>
    <recommendedName>
        <fullName evidence="6">non-specific serine/threonine protein kinase</fullName>
        <ecNumber evidence="6">2.7.11.1</ecNumber>
    </recommendedName>
</protein>
<dbReference type="Proteomes" id="UP000789595">
    <property type="component" value="Unassembled WGS sequence"/>
</dbReference>
<evidence type="ECO:0000256" key="9">
    <source>
        <dbReference type="ARBA" id="ARBA00022553"/>
    </source>
</evidence>
<keyword evidence="12 21" id="KW-0547">Nucleotide-binding</keyword>
<dbReference type="EC" id="2.7.11.1" evidence="6"/>
<keyword evidence="10" id="KW-0808">Transferase</keyword>
<feature type="binding site" evidence="21">
    <location>
        <position position="34"/>
    </location>
    <ligand>
        <name>ATP</name>
        <dbReference type="ChEBI" id="CHEBI:30616"/>
    </ligand>
</feature>
<evidence type="ECO:0000256" key="12">
    <source>
        <dbReference type="ARBA" id="ARBA00022741"/>
    </source>
</evidence>
<gene>
    <name evidence="24" type="ORF">PECAL_2P32750</name>
</gene>
<evidence type="ECO:0000256" key="14">
    <source>
        <dbReference type="ARBA" id="ARBA00022840"/>
    </source>
</evidence>
<organism evidence="24 25">
    <name type="scientific">Pelagomonas calceolata</name>
    <dbReference type="NCBI Taxonomy" id="35677"/>
    <lineage>
        <taxon>Eukaryota</taxon>
        <taxon>Sar</taxon>
        <taxon>Stramenopiles</taxon>
        <taxon>Ochrophyta</taxon>
        <taxon>Pelagophyceae</taxon>
        <taxon>Pelagomonadales</taxon>
        <taxon>Pelagomonadaceae</taxon>
        <taxon>Pelagomonas</taxon>
    </lineage>
</organism>
<keyword evidence="17" id="KW-0539">Nucleus</keyword>
<evidence type="ECO:0000256" key="22">
    <source>
        <dbReference type="SAM" id="MobiDB-lite"/>
    </source>
</evidence>
<dbReference type="InterPro" id="IPR000719">
    <property type="entry name" value="Prot_kinase_dom"/>
</dbReference>
<dbReference type="PROSITE" id="PS00108">
    <property type="entry name" value="PROTEIN_KINASE_ST"/>
    <property type="match status" value="1"/>
</dbReference>
<dbReference type="CDD" id="cd07830">
    <property type="entry name" value="STKc_MAK_like"/>
    <property type="match status" value="1"/>
</dbReference>
<keyword evidence="11" id="KW-0479">Metal-binding</keyword>
<evidence type="ECO:0000256" key="4">
    <source>
        <dbReference type="ARBA" id="ARBA00004245"/>
    </source>
</evidence>
<comment type="catalytic activity">
    <reaction evidence="20">
        <text>L-seryl-[protein] + ATP = O-phospho-L-seryl-[protein] + ADP + H(+)</text>
        <dbReference type="Rhea" id="RHEA:17989"/>
        <dbReference type="Rhea" id="RHEA-COMP:9863"/>
        <dbReference type="Rhea" id="RHEA-COMP:11604"/>
        <dbReference type="ChEBI" id="CHEBI:15378"/>
        <dbReference type="ChEBI" id="CHEBI:29999"/>
        <dbReference type="ChEBI" id="CHEBI:30616"/>
        <dbReference type="ChEBI" id="CHEBI:83421"/>
        <dbReference type="ChEBI" id="CHEBI:456216"/>
        <dbReference type="EC" id="2.7.11.1"/>
    </reaction>
</comment>
<dbReference type="PANTHER" id="PTHR24055">
    <property type="entry name" value="MITOGEN-ACTIVATED PROTEIN KINASE"/>
    <property type="match status" value="1"/>
</dbReference>
<dbReference type="InterPro" id="IPR011009">
    <property type="entry name" value="Kinase-like_dom_sf"/>
</dbReference>
<dbReference type="GO" id="GO:0005929">
    <property type="term" value="C:cilium"/>
    <property type="evidence" value="ECO:0007669"/>
    <property type="project" value="UniProtKB-SubCell"/>
</dbReference>
<dbReference type="OrthoDB" id="2158884at2759"/>
<feature type="compositionally biased region" description="Gly residues" evidence="22">
    <location>
        <begin position="670"/>
        <end position="695"/>
    </location>
</feature>
<comment type="cofactor">
    <cofactor evidence="1">
        <name>Mg(2+)</name>
        <dbReference type="ChEBI" id="CHEBI:18420"/>
    </cofactor>
</comment>
<evidence type="ECO:0000256" key="17">
    <source>
        <dbReference type="ARBA" id="ARBA00023242"/>
    </source>
</evidence>
<dbReference type="AlphaFoldDB" id="A0A8J2SM09"/>
<dbReference type="InterPro" id="IPR017441">
    <property type="entry name" value="Protein_kinase_ATP_BS"/>
</dbReference>
<comment type="caution">
    <text evidence="24">The sequence shown here is derived from an EMBL/GenBank/DDBJ whole genome shotgun (WGS) entry which is preliminary data.</text>
</comment>
<keyword evidence="14 21" id="KW-0067">ATP-binding</keyword>
<dbReference type="GO" id="GO:0005856">
    <property type="term" value="C:cytoskeleton"/>
    <property type="evidence" value="ECO:0007669"/>
    <property type="project" value="UniProtKB-SubCell"/>
</dbReference>
<keyword evidence="9" id="KW-0597">Phosphoprotein</keyword>
<dbReference type="Gene3D" id="3.30.200.20">
    <property type="entry name" value="Phosphorylase Kinase, domain 1"/>
    <property type="match status" value="1"/>
</dbReference>
<dbReference type="GO" id="GO:0046872">
    <property type="term" value="F:metal ion binding"/>
    <property type="evidence" value="ECO:0007669"/>
    <property type="project" value="UniProtKB-KW"/>
</dbReference>
<evidence type="ECO:0000259" key="23">
    <source>
        <dbReference type="PROSITE" id="PS50011"/>
    </source>
</evidence>
<evidence type="ECO:0000256" key="5">
    <source>
        <dbReference type="ARBA" id="ARBA00006485"/>
    </source>
</evidence>
<dbReference type="PROSITE" id="PS50011">
    <property type="entry name" value="PROTEIN_KINASE_DOM"/>
    <property type="match status" value="1"/>
</dbReference>
<dbReference type="SUPFAM" id="SSF56112">
    <property type="entry name" value="Protein kinase-like (PK-like)"/>
    <property type="match status" value="1"/>
</dbReference>
<keyword evidence="8" id="KW-0723">Serine/threonine-protein kinase</keyword>
<accession>A0A8J2SM09</accession>
<evidence type="ECO:0000256" key="20">
    <source>
        <dbReference type="ARBA" id="ARBA00048679"/>
    </source>
</evidence>
<name>A0A8J2SM09_9STRA</name>
<evidence type="ECO:0000256" key="1">
    <source>
        <dbReference type="ARBA" id="ARBA00001946"/>
    </source>
</evidence>